<dbReference type="PANTHER" id="PTHR14614">
    <property type="entry name" value="HEPATOCELLULAR CARCINOMA-ASSOCIATED ANTIGEN"/>
    <property type="match status" value="1"/>
</dbReference>
<dbReference type="Gene3D" id="3.40.50.150">
    <property type="entry name" value="Vaccinia Virus protein VP39"/>
    <property type="match status" value="1"/>
</dbReference>
<name>A0A9W7LG06_9STRA</name>
<dbReference type="PANTHER" id="PTHR14614:SF130">
    <property type="entry name" value="PROTEIN-LYSINE N-METHYLTRANSFERASE EEF2KMT"/>
    <property type="match status" value="1"/>
</dbReference>
<sequence>MGSLDDTVTFEARYRAAVAIPQTLSSFMQKIGDWASVASQEKMAAVINGSQPYVPSPRYTLSLLRTYIREVEREGGSIEGDEFNALLFDTLQLVKGTTEADPMLLQYLSFRLGVGVGVEGILAVRVGPFHNDVGLRMWEAGYLLAEFLIKNSSIVADKRVVELGAGVGLTGIAVQGLCGCKSITLTDYTDVTIANMNHNVALNAPWIQANCPGAPLPEVAHLDWEELGGLKSITGCTSLSSAELLLAADVIYDVVVIPHLVKIVKLFLLSAAGKFAIFATTYRNEKTFALFITCLEKEGVHYEEMNDYQYDELFDTFWTQKRDEVRLHSFSISKTAT</sequence>
<evidence type="ECO:0008006" key="3">
    <source>
        <dbReference type="Google" id="ProtNLM"/>
    </source>
</evidence>
<dbReference type="InterPro" id="IPR019410">
    <property type="entry name" value="Methyltransf_16"/>
</dbReference>
<protein>
    <recommendedName>
        <fullName evidence="3">FAM86 N-terminal domain-containing protein</fullName>
    </recommendedName>
</protein>
<dbReference type="Proteomes" id="UP001165065">
    <property type="component" value="Unassembled WGS sequence"/>
</dbReference>
<comment type="caution">
    <text evidence="1">The sequence shown here is derived from an EMBL/GenBank/DDBJ whole genome shotgun (WGS) entry which is preliminary data.</text>
</comment>
<evidence type="ECO:0000313" key="1">
    <source>
        <dbReference type="EMBL" id="GMI49074.1"/>
    </source>
</evidence>
<dbReference type="SUPFAM" id="SSF53335">
    <property type="entry name" value="S-adenosyl-L-methionine-dependent methyltransferases"/>
    <property type="match status" value="1"/>
</dbReference>
<accession>A0A9W7LG06</accession>
<dbReference type="GO" id="GO:0032991">
    <property type="term" value="C:protein-containing complex"/>
    <property type="evidence" value="ECO:0007669"/>
    <property type="project" value="TreeGrafter"/>
</dbReference>
<dbReference type="EMBL" id="BRYA01000460">
    <property type="protein sequence ID" value="GMI49074.1"/>
    <property type="molecule type" value="Genomic_DNA"/>
</dbReference>
<gene>
    <name evidence="1" type="ORF">TrCOL_g3732</name>
</gene>
<evidence type="ECO:0000313" key="2">
    <source>
        <dbReference type="Proteomes" id="UP001165065"/>
    </source>
</evidence>
<reference evidence="2" key="1">
    <citation type="journal article" date="2023" name="Commun. Biol.">
        <title>Genome analysis of Parmales, the sister group of diatoms, reveals the evolutionary specialization of diatoms from phago-mixotrophs to photoautotrophs.</title>
        <authorList>
            <person name="Ban H."/>
            <person name="Sato S."/>
            <person name="Yoshikawa S."/>
            <person name="Yamada K."/>
            <person name="Nakamura Y."/>
            <person name="Ichinomiya M."/>
            <person name="Sato N."/>
            <person name="Blanc-Mathieu R."/>
            <person name="Endo H."/>
            <person name="Kuwata A."/>
            <person name="Ogata H."/>
        </authorList>
    </citation>
    <scope>NUCLEOTIDE SEQUENCE [LARGE SCALE GENOMIC DNA]</scope>
</reference>
<dbReference type="Pfam" id="PF10294">
    <property type="entry name" value="Methyltransf_16"/>
    <property type="match status" value="1"/>
</dbReference>
<organism evidence="1 2">
    <name type="scientific">Triparma columacea</name>
    <dbReference type="NCBI Taxonomy" id="722753"/>
    <lineage>
        <taxon>Eukaryota</taxon>
        <taxon>Sar</taxon>
        <taxon>Stramenopiles</taxon>
        <taxon>Ochrophyta</taxon>
        <taxon>Bolidophyceae</taxon>
        <taxon>Parmales</taxon>
        <taxon>Triparmaceae</taxon>
        <taxon>Triparma</taxon>
    </lineage>
</organism>
<dbReference type="InterPro" id="IPR029063">
    <property type="entry name" value="SAM-dependent_MTases_sf"/>
</dbReference>
<dbReference type="AlphaFoldDB" id="A0A9W7LG06"/>
<dbReference type="OrthoDB" id="194386at2759"/>
<proteinExistence type="predicted"/>
<keyword evidence="2" id="KW-1185">Reference proteome</keyword>